<feature type="domain" description="ABC transmembrane type-1" evidence="8">
    <location>
        <begin position="98"/>
        <end position="304"/>
    </location>
</feature>
<proteinExistence type="inferred from homology"/>
<dbReference type="OrthoDB" id="24153at2"/>
<feature type="transmembrane region" description="Helical" evidence="7">
    <location>
        <begin position="7"/>
        <end position="28"/>
    </location>
</feature>
<evidence type="ECO:0000256" key="3">
    <source>
        <dbReference type="ARBA" id="ARBA00022475"/>
    </source>
</evidence>
<keyword evidence="2 7" id="KW-0813">Transport</keyword>
<dbReference type="RefSeq" id="WP_025227831.1">
    <property type="nucleotide sequence ID" value="NZ_CP007139.1"/>
</dbReference>
<dbReference type="PANTHER" id="PTHR43163:SF6">
    <property type="entry name" value="DIPEPTIDE TRANSPORT SYSTEM PERMEASE PROTEIN DPPB-RELATED"/>
    <property type="match status" value="1"/>
</dbReference>
<dbReference type="PROSITE" id="PS50928">
    <property type="entry name" value="ABC_TM1"/>
    <property type="match status" value="1"/>
</dbReference>
<keyword evidence="6 7" id="KW-0472">Membrane</keyword>
<evidence type="ECO:0000256" key="4">
    <source>
        <dbReference type="ARBA" id="ARBA00022692"/>
    </source>
</evidence>
<dbReference type="PANTHER" id="PTHR43163">
    <property type="entry name" value="DIPEPTIDE TRANSPORT SYSTEM PERMEASE PROTEIN DPPB-RELATED"/>
    <property type="match status" value="1"/>
</dbReference>
<dbReference type="Gene3D" id="1.10.3720.10">
    <property type="entry name" value="MetI-like"/>
    <property type="match status" value="1"/>
</dbReference>
<reference evidence="9 10" key="1">
    <citation type="journal article" date="2014" name="PLoS ONE">
        <title>The first complete genome sequence of the class fimbriimonadia in the phylum armatimonadetes.</title>
        <authorList>
            <person name="Hu Z.Y."/>
            <person name="Wang Y.Z."/>
            <person name="Im W.T."/>
            <person name="Wang S.Y."/>
            <person name="Zhao G.P."/>
            <person name="Zheng H.J."/>
            <person name="Quan Z.X."/>
        </authorList>
    </citation>
    <scope>NUCLEOTIDE SEQUENCE [LARGE SCALE GENOMIC DNA]</scope>
    <source>
        <strain evidence="9">Gsoil 348</strain>
    </source>
</reference>
<evidence type="ECO:0000256" key="6">
    <source>
        <dbReference type="ARBA" id="ARBA00023136"/>
    </source>
</evidence>
<dbReference type="KEGG" id="fgi:OP10G_0125"/>
<evidence type="ECO:0000256" key="7">
    <source>
        <dbReference type="RuleBase" id="RU363032"/>
    </source>
</evidence>
<evidence type="ECO:0000256" key="5">
    <source>
        <dbReference type="ARBA" id="ARBA00022989"/>
    </source>
</evidence>
<keyword evidence="3" id="KW-1003">Cell membrane</keyword>
<dbReference type="CDD" id="cd06261">
    <property type="entry name" value="TM_PBP2"/>
    <property type="match status" value="1"/>
</dbReference>
<dbReference type="GO" id="GO:0005886">
    <property type="term" value="C:plasma membrane"/>
    <property type="evidence" value="ECO:0007669"/>
    <property type="project" value="UniProtKB-SubCell"/>
</dbReference>
<dbReference type="Pfam" id="PF19300">
    <property type="entry name" value="BPD_transp_1_N"/>
    <property type="match status" value="1"/>
</dbReference>
<keyword evidence="10" id="KW-1185">Reference proteome</keyword>
<dbReference type="InterPro" id="IPR000515">
    <property type="entry name" value="MetI-like"/>
</dbReference>
<comment type="similarity">
    <text evidence="7">Belongs to the binding-protein-dependent transport system permease family.</text>
</comment>
<dbReference type="Proteomes" id="UP000027982">
    <property type="component" value="Chromosome"/>
</dbReference>
<organism evidence="9 10">
    <name type="scientific">Fimbriimonas ginsengisoli Gsoil 348</name>
    <dbReference type="NCBI Taxonomy" id="661478"/>
    <lineage>
        <taxon>Bacteria</taxon>
        <taxon>Bacillati</taxon>
        <taxon>Armatimonadota</taxon>
        <taxon>Fimbriimonadia</taxon>
        <taxon>Fimbriimonadales</taxon>
        <taxon>Fimbriimonadaceae</taxon>
        <taxon>Fimbriimonas</taxon>
    </lineage>
</organism>
<dbReference type="Pfam" id="PF00528">
    <property type="entry name" value="BPD_transp_1"/>
    <property type="match status" value="1"/>
</dbReference>
<protein>
    <submittedName>
        <fullName evidence="9">Oligopeptide ABC transporter permease protein</fullName>
    </submittedName>
</protein>
<name>A0A068NIS2_FIMGI</name>
<dbReference type="InterPro" id="IPR035906">
    <property type="entry name" value="MetI-like_sf"/>
</dbReference>
<dbReference type="EMBL" id="CP007139">
    <property type="protein sequence ID" value="AIE83493.1"/>
    <property type="molecule type" value="Genomic_DNA"/>
</dbReference>
<dbReference type="GO" id="GO:0055085">
    <property type="term" value="P:transmembrane transport"/>
    <property type="evidence" value="ECO:0007669"/>
    <property type="project" value="InterPro"/>
</dbReference>
<feature type="transmembrane region" description="Helical" evidence="7">
    <location>
        <begin position="235"/>
        <end position="257"/>
    </location>
</feature>
<dbReference type="InterPro" id="IPR045621">
    <property type="entry name" value="BPD_transp_1_N"/>
</dbReference>
<feature type="transmembrane region" description="Helical" evidence="7">
    <location>
        <begin position="286"/>
        <end position="307"/>
    </location>
</feature>
<evidence type="ECO:0000259" key="8">
    <source>
        <dbReference type="PROSITE" id="PS50928"/>
    </source>
</evidence>
<evidence type="ECO:0000256" key="2">
    <source>
        <dbReference type="ARBA" id="ARBA00022448"/>
    </source>
</evidence>
<accession>A0A068NIS2</accession>
<comment type="subcellular location">
    <subcellularLocation>
        <location evidence="1 7">Cell membrane</location>
        <topology evidence="1 7">Multi-pass membrane protein</topology>
    </subcellularLocation>
</comment>
<feature type="transmembrane region" description="Helical" evidence="7">
    <location>
        <begin position="102"/>
        <end position="126"/>
    </location>
</feature>
<dbReference type="HOGENOM" id="CLU_036879_0_0_0"/>
<gene>
    <name evidence="9" type="ORF">OP10G_0125</name>
</gene>
<evidence type="ECO:0000256" key="1">
    <source>
        <dbReference type="ARBA" id="ARBA00004651"/>
    </source>
</evidence>
<dbReference type="SUPFAM" id="SSF161098">
    <property type="entry name" value="MetI-like"/>
    <property type="match status" value="1"/>
</dbReference>
<sequence>MRVAKPILLRLLFGLLSLIFVSFVTFVADEIAPGDAATMAAGDKATPETVERLRHQFGLDRPWPIRYVEFLGKASHGDFGESYFGTREKVSDIVKRTLPMTAKLACLAILLASGVGILLGTLAAVYKNRFADRGVLTISTLGVTVPNFVLAPLLVFIFVIKLDVLPLTWVTELKAPEIYYLILPVCILAARPMALITRLTRATMIDTMQQEFIRTAVAKGVPRRRLIFRHALRNAILPVITAIGTSFGFLLTGSFVIERYFVMPGLGSATIEAIQQGNMPVVQAGIMITGSMFILLNLFVDILLPILDPRIRESQI</sequence>
<evidence type="ECO:0000313" key="9">
    <source>
        <dbReference type="EMBL" id="AIE83493.1"/>
    </source>
</evidence>
<feature type="transmembrane region" description="Helical" evidence="7">
    <location>
        <begin position="138"/>
        <end position="158"/>
    </location>
</feature>
<keyword evidence="5 7" id="KW-1133">Transmembrane helix</keyword>
<dbReference type="STRING" id="661478.OP10G_0125"/>
<evidence type="ECO:0000313" key="10">
    <source>
        <dbReference type="Proteomes" id="UP000027982"/>
    </source>
</evidence>
<keyword evidence="4 7" id="KW-0812">Transmembrane</keyword>
<feature type="transmembrane region" description="Helical" evidence="7">
    <location>
        <begin position="178"/>
        <end position="199"/>
    </location>
</feature>
<dbReference type="AlphaFoldDB" id="A0A068NIS2"/>
<dbReference type="eggNOG" id="COG0601">
    <property type="taxonomic scope" value="Bacteria"/>
</dbReference>